<protein>
    <recommendedName>
        <fullName evidence="5">Secreted protein</fullName>
    </recommendedName>
</protein>
<dbReference type="Proteomes" id="UP000620224">
    <property type="component" value="Unassembled WGS sequence"/>
</dbReference>
<dbReference type="InterPro" id="IPR006311">
    <property type="entry name" value="TAT_signal"/>
</dbReference>
<keyword evidence="2" id="KW-0732">Signal</keyword>
<evidence type="ECO:0008006" key="5">
    <source>
        <dbReference type="Google" id="ProtNLM"/>
    </source>
</evidence>
<dbReference type="EMBL" id="BMUE01000003">
    <property type="protein sequence ID" value="GGW41588.1"/>
    <property type="molecule type" value="Genomic_DNA"/>
</dbReference>
<accession>A0A918MNF8</accession>
<reference evidence="3" key="1">
    <citation type="journal article" date="2014" name="Int. J. Syst. Evol. Microbiol.">
        <title>Complete genome sequence of Corynebacterium casei LMG S-19264T (=DSM 44701T), isolated from a smear-ripened cheese.</title>
        <authorList>
            <consortium name="US DOE Joint Genome Institute (JGI-PGF)"/>
            <person name="Walter F."/>
            <person name="Albersmeier A."/>
            <person name="Kalinowski J."/>
            <person name="Ruckert C."/>
        </authorList>
    </citation>
    <scope>NUCLEOTIDE SEQUENCE</scope>
    <source>
        <strain evidence="3">JCM 4490</strain>
    </source>
</reference>
<proteinExistence type="predicted"/>
<feature type="chain" id="PRO_5039730772" description="Secreted protein" evidence="2">
    <location>
        <begin position="26"/>
        <end position="179"/>
    </location>
</feature>
<evidence type="ECO:0000256" key="2">
    <source>
        <dbReference type="SAM" id="SignalP"/>
    </source>
</evidence>
<keyword evidence="1" id="KW-1133">Transmembrane helix</keyword>
<reference evidence="3" key="2">
    <citation type="submission" date="2020-09" db="EMBL/GenBank/DDBJ databases">
        <authorList>
            <person name="Sun Q."/>
            <person name="Ohkuma M."/>
        </authorList>
    </citation>
    <scope>NUCLEOTIDE SEQUENCE</scope>
    <source>
        <strain evidence="3">JCM 4490</strain>
    </source>
</reference>
<organism evidence="3 4">
    <name type="scientific">Streptomyces lucensis JCM 4490</name>
    <dbReference type="NCBI Taxonomy" id="1306176"/>
    <lineage>
        <taxon>Bacteria</taxon>
        <taxon>Bacillati</taxon>
        <taxon>Actinomycetota</taxon>
        <taxon>Actinomycetes</taxon>
        <taxon>Kitasatosporales</taxon>
        <taxon>Streptomycetaceae</taxon>
        <taxon>Streptomyces</taxon>
    </lineage>
</organism>
<evidence type="ECO:0000313" key="4">
    <source>
        <dbReference type="Proteomes" id="UP000620224"/>
    </source>
</evidence>
<keyword evidence="4" id="KW-1185">Reference proteome</keyword>
<keyword evidence="1" id="KW-0472">Membrane</keyword>
<comment type="caution">
    <text evidence="3">The sequence shown here is derived from an EMBL/GenBank/DDBJ whole genome shotgun (WGS) entry which is preliminary data.</text>
</comment>
<keyword evidence="1" id="KW-0812">Transmembrane</keyword>
<gene>
    <name evidence="3" type="ORF">GCM10010503_17230</name>
</gene>
<evidence type="ECO:0000256" key="1">
    <source>
        <dbReference type="SAM" id="Phobius"/>
    </source>
</evidence>
<feature type="signal peptide" evidence="2">
    <location>
        <begin position="1"/>
        <end position="25"/>
    </location>
</feature>
<evidence type="ECO:0000313" key="3">
    <source>
        <dbReference type="EMBL" id="GGW41588.1"/>
    </source>
</evidence>
<name>A0A918MNF8_9ACTN</name>
<dbReference type="AlphaFoldDB" id="A0A918MNF8"/>
<dbReference type="PROSITE" id="PS51318">
    <property type="entry name" value="TAT"/>
    <property type="match status" value="1"/>
</dbReference>
<sequence>MDNSRLLLRSGLTLAAAATLPAALAGPSAAASGISVSTTGSTVSVVTSACTQINGSWGSAALLTSRQASFSQGRQVALSGTTVSQSAAWTGVSPGTYTVVVVCSSGSTAGSQSVIVSASSRPTISATTKPAPSRGVAGGLGGAVRDYGALTLGIGAALVGAGAVAAGWFLRRRSKPYRL</sequence>
<dbReference type="RefSeq" id="WP_190014390.1">
    <property type="nucleotide sequence ID" value="NZ_BMUE01000003.1"/>
</dbReference>
<feature type="transmembrane region" description="Helical" evidence="1">
    <location>
        <begin position="147"/>
        <end position="170"/>
    </location>
</feature>